<dbReference type="SUPFAM" id="SSF50494">
    <property type="entry name" value="Trypsin-like serine proteases"/>
    <property type="match status" value="1"/>
</dbReference>
<dbReference type="Proteomes" id="UP000229952">
    <property type="component" value="Unassembled WGS sequence"/>
</dbReference>
<dbReference type="AlphaFoldDB" id="A0A2G9YY60"/>
<keyword evidence="3" id="KW-0378">Hydrolase</keyword>
<proteinExistence type="inferred from homology"/>
<evidence type="ECO:0000256" key="3">
    <source>
        <dbReference type="ARBA" id="ARBA00022801"/>
    </source>
</evidence>
<dbReference type="GO" id="GO:0006508">
    <property type="term" value="P:proteolysis"/>
    <property type="evidence" value="ECO:0007669"/>
    <property type="project" value="UniProtKB-KW"/>
</dbReference>
<dbReference type="SUPFAM" id="SSF50156">
    <property type="entry name" value="PDZ domain-like"/>
    <property type="match status" value="1"/>
</dbReference>
<evidence type="ECO:0000256" key="4">
    <source>
        <dbReference type="SAM" id="MobiDB-lite"/>
    </source>
</evidence>
<dbReference type="InterPro" id="IPR043504">
    <property type="entry name" value="Peptidase_S1_PA_chymotrypsin"/>
</dbReference>
<dbReference type="InterPro" id="IPR036034">
    <property type="entry name" value="PDZ_sf"/>
</dbReference>
<feature type="domain" description="PDZ" evidence="5">
    <location>
        <begin position="292"/>
        <end position="360"/>
    </location>
</feature>
<evidence type="ECO:0000256" key="2">
    <source>
        <dbReference type="ARBA" id="ARBA00022670"/>
    </source>
</evidence>
<dbReference type="Gene3D" id="2.40.10.10">
    <property type="entry name" value="Trypsin-like serine proteases"/>
    <property type="match status" value="2"/>
</dbReference>
<keyword evidence="2" id="KW-0645">Protease</keyword>
<dbReference type="SMART" id="SM00228">
    <property type="entry name" value="PDZ"/>
    <property type="match status" value="1"/>
</dbReference>
<dbReference type="InterPro" id="IPR001478">
    <property type="entry name" value="PDZ"/>
</dbReference>
<sequence length="373" mass="40401">MEKSPIIEIAKRVCPTVITIVISRDLPKIEGFYFFPYGGQQFVVPNVQKGKKEKTKIGGGSGFIVSPDGYIITSNHVVAERDADYSVIYEPSKTYPAKVISRDPINDVAILKIQGEEGKPSSSPVTAAREGEEDKSSSSPFAVAREVKNFPCLELGDSDKIELGETVIAIGNALGEFHDTVSTGVVSGLSRYITAFSGLSRQAEMLRGLIQTDAAINPGNSGGPLVNIEGKAIGINTAVVMGAQNIGFAIPINYAKKDLEEVKKYGKIKRPFLGVKYIILNKEISQKDKLTCDYGALIVRETLGESAIIPGGAAEKAGLKEFDIILECQGEKITEENPLSYILDKLKIGEEIALKVLRNKKEIPIKVKLAEKK</sequence>
<comment type="caution">
    <text evidence="6">The sequence shown here is derived from an EMBL/GenBank/DDBJ whole genome shotgun (WGS) entry which is preliminary data.</text>
</comment>
<dbReference type="InterPro" id="IPR009003">
    <property type="entry name" value="Peptidase_S1_PA"/>
</dbReference>
<evidence type="ECO:0000259" key="5">
    <source>
        <dbReference type="SMART" id="SM00228"/>
    </source>
</evidence>
<dbReference type="EMBL" id="PCRQ01000055">
    <property type="protein sequence ID" value="PIP24178.1"/>
    <property type="molecule type" value="Genomic_DNA"/>
</dbReference>
<comment type="similarity">
    <text evidence="1">Belongs to the peptidase S1C family.</text>
</comment>
<dbReference type="InterPro" id="IPR001940">
    <property type="entry name" value="Peptidase_S1C"/>
</dbReference>
<accession>A0A2G9YY60</accession>
<dbReference type="GO" id="GO:0004252">
    <property type="term" value="F:serine-type endopeptidase activity"/>
    <property type="evidence" value="ECO:0007669"/>
    <property type="project" value="InterPro"/>
</dbReference>
<evidence type="ECO:0000313" key="7">
    <source>
        <dbReference type="Proteomes" id="UP000229952"/>
    </source>
</evidence>
<organism evidence="6 7">
    <name type="scientific">Candidatus Nealsonbacteria bacterium CG23_combo_of_CG06-09_8_20_14_all_37_18</name>
    <dbReference type="NCBI Taxonomy" id="1974720"/>
    <lineage>
        <taxon>Bacteria</taxon>
        <taxon>Candidatus Nealsoniibacteriota</taxon>
    </lineage>
</organism>
<dbReference type="Gene3D" id="2.30.42.10">
    <property type="match status" value="1"/>
</dbReference>
<dbReference type="PANTHER" id="PTHR43343">
    <property type="entry name" value="PEPTIDASE S12"/>
    <property type="match status" value="1"/>
</dbReference>
<gene>
    <name evidence="6" type="ORF">COX35_02065</name>
</gene>
<dbReference type="Pfam" id="PF13365">
    <property type="entry name" value="Trypsin_2"/>
    <property type="match status" value="1"/>
</dbReference>
<dbReference type="Pfam" id="PF13180">
    <property type="entry name" value="PDZ_2"/>
    <property type="match status" value="1"/>
</dbReference>
<feature type="region of interest" description="Disordered" evidence="4">
    <location>
        <begin position="117"/>
        <end position="140"/>
    </location>
</feature>
<dbReference type="PRINTS" id="PR00834">
    <property type="entry name" value="PROTEASES2C"/>
</dbReference>
<name>A0A2G9YY60_9BACT</name>
<evidence type="ECO:0000256" key="1">
    <source>
        <dbReference type="ARBA" id="ARBA00010541"/>
    </source>
</evidence>
<reference evidence="6 7" key="1">
    <citation type="submission" date="2017-09" db="EMBL/GenBank/DDBJ databases">
        <title>Depth-based differentiation of microbial function through sediment-hosted aquifers and enrichment of novel symbionts in the deep terrestrial subsurface.</title>
        <authorList>
            <person name="Probst A.J."/>
            <person name="Ladd B."/>
            <person name="Jarett J.K."/>
            <person name="Geller-Mcgrath D.E."/>
            <person name="Sieber C.M."/>
            <person name="Emerson J.B."/>
            <person name="Anantharaman K."/>
            <person name="Thomas B.C."/>
            <person name="Malmstrom R."/>
            <person name="Stieglmeier M."/>
            <person name="Klingl A."/>
            <person name="Woyke T."/>
            <person name="Ryan C.M."/>
            <person name="Banfield J.F."/>
        </authorList>
    </citation>
    <scope>NUCLEOTIDE SEQUENCE [LARGE SCALE GENOMIC DNA]</scope>
    <source>
        <strain evidence="6">CG23_combo_of_CG06-09_8_20_14_all_37_18</strain>
    </source>
</reference>
<evidence type="ECO:0000313" key="6">
    <source>
        <dbReference type="EMBL" id="PIP24178.1"/>
    </source>
</evidence>
<dbReference type="PANTHER" id="PTHR43343:SF3">
    <property type="entry name" value="PROTEASE DO-LIKE 8, CHLOROPLASTIC"/>
    <property type="match status" value="1"/>
</dbReference>
<protein>
    <recommendedName>
        <fullName evidence="5">PDZ domain-containing protein</fullName>
    </recommendedName>
</protein>
<dbReference type="InterPro" id="IPR051201">
    <property type="entry name" value="Chloro_Bact_Ser_Proteases"/>
</dbReference>